<proteinExistence type="predicted"/>
<accession>A0A067MN59</accession>
<dbReference type="AlphaFoldDB" id="A0A067MN59"/>
<feature type="transmembrane region" description="Helical" evidence="1">
    <location>
        <begin position="49"/>
        <end position="67"/>
    </location>
</feature>
<evidence type="ECO:0000313" key="2">
    <source>
        <dbReference type="EMBL" id="KDQ16974.1"/>
    </source>
</evidence>
<name>A0A067MN59_BOTB1</name>
<evidence type="ECO:0000313" key="3">
    <source>
        <dbReference type="Proteomes" id="UP000027195"/>
    </source>
</evidence>
<reference evidence="3" key="1">
    <citation type="journal article" date="2014" name="Proc. Natl. Acad. Sci. U.S.A.">
        <title>Extensive sampling of basidiomycete genomes demonstrates inadequacy of the white-rot/brown-rot paradigm for wood decay fungi.</title>
        <authorList>
            <person name="Riley R."/>
            <person name="Salamov A.A."/>
            <person name="Brown D.W."/>
            <person name="Nagy L.G."/>
            <person name="Floudas D."/>
            <person name="Held B.W."/>
            <person name="Levasseur A."/>
            <person name="Lombard V."/>
            <person name="Morin E."/>
            <person name="Otillar R."/>
            <person name="Lindquist E.A."/>
            <person name="Sun H."/>
            <person name="LaButti K.M."/>
            <person name="Schmutz J."/>
            <person name="Jabbour D."/>
            <person name="Luo H."/>
            <person name="Baker S.E."/>
            <person name="Pisabarro A.G."/>
            <person name="Walton J.D."/>
            <person name="Blanchette R.A."/>
            <person name="Henrissat B."/>
            <person name="Martin F."/>
            <person name="Cullen D."/>
            <person name="Hibbett D.S."/>
            <person name="Grigoriev I.V."/>
        </authorList>
    </citation>
    <scope>NUCLEOTIDE SEQUENCE [LARGE SCALE GENOMIC DNA]</scope>
    <source>
        <strain evidence="3">FD-172 SS1</strain>
    </source>
</reference>
<dbReference type="EMBL" id="KL198025">
    <property type="protein sequence ID" value="KDQ16974.1"/>
    <property type="molecule type" value="Genomic_DNA"/>
</dbReference>
<keyword evidence="1" id="KW-1133">Transmembrane helix</keyword>
<protein>
    <submittedName>
        <fullName evidence="2">Uncharacterized protein</fullName>
    </submittedName>
</protein>
<sequence length="127" mass="14208">MLIFESRIKLLIILLMQSSPSLPLFVPCILWSMLTDMDFIQVHSMPPPLQVLTMGCAVAIIAAKAFWLKPGAMTSAQEIRASSELFIQSQTLEHVKVAVLEAFQDVAGPYETDQYKMLQQIALNNQI</sequence>
<organism evidence="2 3">
    <name type="scientific">Botryobasidium botryosum (strain FD-172 SS1)</name>
    <dbReference type="NCBI Taxonomy" id="930990"/>
    <lineage>
        <taxon>Eukaryota</taxon>
        <taxon>Fungi</taxon>
        <taxon>Dikarya</taxon>
        <taxon>Basidiomycota</taxon>
        <taxon>Agaricomycotina</taxon>
        <taxon>Agaricomycetes</taxon>
        <taxon>Cantharellales</taxon>
        <taxon>Botryobasidiaceae</taxon>
        <taxon>Botryobasidium</taxon>
    </lineage>
</organism>
<dbReference type="InParanoid" id="A0A067MN59"/>
<keyword evidence="1" id="KW-0812">Transmembrane</keyword>
<dbReference type="HOGENOM" id="CLU_1970166_0_0_1"/>
<dbReference type="Proteomes" id="UP000027195">
    <property type="component" value="Unassembled WGS sequence"/>
</dbReference>
<keyword evidence="3" id="KW-1185">Reference proteome</keyword>
<keyword evidence="1" id="KW-0472">Membrane</keyword>
<evidence type="ECO:0000256" key="1">
    <source>
        <dbReference type="SAM" id="Phobius"/>
    </source>
</evidence>
<gene>
    <name evidence="2" type="ORF">BOTBODRAFT_221667</name>
</gene>
<feature type="transmembrane region" description="Helical" evidence="1">
    <location>
        <begin position="12"/>
        <end position="34"/>
    </location>
</feature>